<name>V6Q3P2_9ENTE</name>
<feature type="transmembrane region" description="Helical" evidence="6">
    <location>
        <begin position="20"/>
        <end position="47"/>
    </location>
</feature>
<dbReference type="PATRIC" id="fig|1408226.3.peg.1044"/>
<dbReference type="InterPro" id="IPR051611">
    <property type="entry name" value="ECF_transporter_component"/>
</dbReference>
<gene>
    <name evidence="7" type="ORF">T233_01073</name>
</gene>
<comment type="subcellular location">
    <subcellularLocation>
        <location evidence="1">Membrane</location>
        <topology evidence="1">Multi-pass membrane protein</topology>
    </subcellularLocation>
</comment>
<dbReference type="EMBL" id="AYSH01000015">
    <property type="protein sequence ID" value="EST89846.1"/>
    <property type="molecule type" value="Genomic_DNA"/>
</dbReference>
<proteinExistence type="predicted"/>
<keyword evidence="4 6" id="KW-1133">Transmembrane helix</keyword>
<accession>V6Q3P2</accession>
<dbReference type="PANTHER" id="PTHR34857:SF2">
    <property type="entry name" value="SLL0384 PROTEIN"/>
    <property type="match status" value="1"/>
</dbReference>
<evidence type="ECO:0000256" key="1">
    <source>
        <dbReference type="ARBA" id="ARBA00004141"/>
    </source>
</evidence>
<evidence type="ECO:0008006" key="9">
    <source>
        <dbReference type="Google" id="ProtNLM"/>
    </source>
</evidence>
<comment type="caution">
    <text evidence="7">The sequence shown here is derived from an EMBL/GenBank/DDBJ whole genome shotgun (WGS) entry which is preliminary data.</text>
</comment>
<organism evidence="7 8">
    <name type="scientific">Vagococcus lutrae LBD1</name>
    <dbReference type="NCBI Taxonomy" id="1408226"/>
    <lineage>
        <taxon>Bacteria</taxon>
        <taxon>Bacillati</taxon>
        <taxon>Bacillota</taxon>
        <taxon>Bacilli</taxon>
        <taxon>Lactobacillales</taxon>
        <taxon>Enterococcaceae</taxon>
        <taxon>Vagococcus</taxon>
    </lineage>
</organism>
<dbReference type="AlphaFoldDB" id="V6Q3P2"/>
<evidence type="ECO:0000256" key="6">
    <source>
        <dbReference type="SAM" id="Phobius"/>
    </source>
</evidence>
<keyword evidence="5 6" id="KW-0472">Membrane</keyword>
<sequence>MKGLVVTMPSLNTQTKIALVLFTNIMVFFHLPIVIESSYLILLLLILASQKEWRRIFIYVSIYLSILLLSRPNFLSQLPIIGSIIGFYTLTVRRLFPLTMMAGFLIKSTPVSSLIYTLRKWKIPEFIIIPLSVLFRFFPTLRKDYQQIRSAMKFRGIAVTNWEMARHPLQTLEYILIPLLMNASVTALDLSSAALTRGINHPAISTSIYQKKMTFFDWMIITILIIFLIGGLSLWEFL</sequence>
<evidence type="ECO:0000313" key="7">
    <source>
        <dbReference type="EMBL" id="EST89846.1"/>
    </source>
</evidence>
<evidence type="ECO:0000256" key="2">
    <source>
        <dbReference type="ARBA" id="ARBA00022475"/>
    </source>
</evidence>
<dbReference type="Proteomes" id="UP000018126">
    <property type="component" value="Unassembled WGS sequence"/>
</dbReference>
<evidence type="ECO:0000256" key="4">
    <source>
        <dbReference type="ARBA" id="ARBA00022989"/>
    </source>
</evidence>
<dbReference type="InterPro" id="IPR003339">
    <property type="entry name" value="ABC/ECF_trnsptr_transmembrane"/>
</dbReference>
<keyword evidence="3 6" id="KW-0812">Transmembrane</keyword>
<reference evidence="7 8" key="1">
    <citation type="journal article" date="2013" name="Genome Announc.">
        <title>High-Quality Draft Genome Sequence of Vagococcus lutrae Strain LBD1, Isolated from the Largemouth Bass Micropterus salmoides.</title>
        <authorList>
            <person name="Lebreton F."/>
            <person name="Valentino M.D."/>
            <person name="Duncan L.B."/>
            <person name="Zeng Q."/>
            <person name="Manson McGuire A."/>
            <person name="Earl A.M."/>
            <person name="Gilmore M.S."/>
        </authorList>
    </citation>
    <scope>NUCLEOTIDE SEQUENCE [LARGE SCALE GENOMIC DNA]</scope>
    <source>
        <strain evidence="7 8">LBD1</strain>
    </source>
</reference>
<protein>
    <recommendedName>
        <fullName evidence="9">Cobalt transport protein</fullName>
    </recommendedName>
</protein>
<evidence type="ECO:0000256" key="3">
    <source>
        <dbReference type="ARBA" id="ARBA00022692"/>
    </source>
</evidence>
<dbReference type="eggNOG" id="COG0619">
    <property type="taxonomic scope" value="Bacteria"/>
</dbReference>
<feature type="transmembrane region" description="Helical" evidence="6">
    <location>
        <begin position="56"/>
        <end position="74"/>
    </location>
</feature>
<keyword evidence="2" id="KW-1003">Cell membrane</keyword>
<dbReference type="PANTHER" id="PTHR34857">
    <property type="entry name" value="SLL0384 PROTEIN"/>
    <property type="match status" value="1"/>
</dbReference>
<feature type="transmembrane region" description="Helical" evidence="6">
    <location>
        <begin position="215"/>
        <end position="235"/>
    </location>
</feature>
<evidence type="ECO:0000313" key="8">
    <source>
        <dbReference type="Proteomes" id="UP000018126"/>
    </source>
</evidence>
<dbReference type="GO" id="GO:0005886">
    <property type="term" value="C:plasma membrane"/>
    <property type="evidence" value="ECO:0007669"/>
    <property type="project" value="UniProtKB-ARBA"/>
</dbReference>
<keyword evidence="8" id="KW-1185">Reference proteome</keyword>
<dbReference type="RefSeq" id="WP_023606401.1">
    <property type="nucleotide sequence ID" value="NZ_AYSH01000015.1"/>
</dbReference>
<dbReference type="CDD" id="cd16914">
    <property type="entry name" value="EcfT"/>
    <property type="match status" value="1"/>
</dbReference>
<evidence type="ECO:0000256" key="5">
    <source>
        <dbReference type="ARBA" id="ARBA00023136"/>
    </source>
</evidence>
<dbReference type="STRING" id="1408226.T233_01073"/>
<dbReference type="Pfam" id="PF02361">
    <property type="entry name" value="CbiQ"/>
    <property type="match status" value="1"/>
</dbReference>